<dbReference type="SUPFAM" id="SSF48264">
    <property type="entry name" value="Cytochrome P450"/>
    <property type="match status" value="1"/>
</dbReference>
<dbReference type="Proteomes" id="UP000032458">
    <property type="component" value="Unassembled WGS sequence"/>
</dbReference>
<feature type="compositionally biased region" description="Low complexity" evidence="2">
    <location>
        <begin position="174"/>
        <end position="183"/>
    </location>
</feature>
<feature type="compositionally biased region" description="Polar residues" evidence="2">
    <location>
        <begin position="187"/>
        <end position="197"/>
    </location>
</feature>
<comment type="caution">
    <text evidence="3">The sequence shown here is derived from an EMBL/GenBank/DDBJ whole genome shotgun (WGS) entry which is preliminary data.</text>
</comment>
<evidence type="ECO:0000313" key="3">
    <source>
        <dbReference type="EMBL" id="KIZ15722.1"/>
    </source>
</evidence>
<evidence type="ECO:0000256" key="1">
    <source>
        <dbReference type="ARBA" id="ARBA00010617"/>
    </source>
</evidence>
<dbReference type="GO" id="GO:0005506">
    <property type="term" value="F:iron ion binding"/>
    <property type="evidence" value="ECO:0007669"/>
    <property type="project" value="InterPro"/>
</dbReference>
<dbReference type="Gene3D" id="1.10.630.10">
    <property type="entry name" value="Cytochrome P450"/>
    <property type="match status" value="1"/>
</dbReference>
<dbReference type="EMBL" id="JRKI01000031">
    <property type="protein sequence ID" value="KIZ15722.1"/>
    <property type="molecule type" value="Genomic_DNA"/>
</dbReference>
<organism evidence="3 4">
    <name type="scientific">Streptomyces natalensis ATCC 27448</name>
    <dbReference type="NCBI Taxonomy" id="1240678"/>
    <lineage>
        <taxon>Bacteria</taxon>
        <taxon>Bacillati</taxon>
        <taxon>Actinomycetota</taxon>
        <taxon>Actinomycetes</taxon>
        <taxon>Kitasatosporales</taxon>
        <taxon>Streptomycetaceae</taxon>
        <taxon>Streptomyces</taxon>
    </lineage>
</organism>
<dbReference type="PANTHER" id="PTHR46696">
    <property type="entry name" value="P450, PUTATIVE (EUROFUNG)-RELATED"/>
    <property type="match status" value="1"/>
</dbReference>
<dbReference type="GO" id="GO:0016705">
    <property type="term" value="F:oxidoreductase activity, acting on paired donors, with incorporation or reduction of molecular oxygen"/>
    <property type="evidence" value="ECO:0007669"/>
    <property type="project" value="InterPro"/>
</dbReference>
<comment type="similarity">
    <text evidence="1">Belongs to the cytochrome P450 family.</text>
</comment>
<dbReference type="GO" id="GO:0004497">
    <property type="term" value="F:monooxygenase activity"/>
    <property type="evidence" value="ECO:0007669"/>
    <property type="project" value="InterPro"/>
</dbReference>
<gene>
    <name evidence="3" type="ORF">SNA_24935</name>
</gene>
<sequence>MSLPDAGGTGPHHIRDIALTKAVHDVGPRFEEYVTQLADELIDVVGPAGRADLIADYATRLPLLVAMGLLGMDERYAAAVQHSVRDICDRRPRAARSSAKLNDRLRQLVAEKTSVPGPDLVSWMLHHSPAASADEITWQARTLLMTLSADATTCIGQALDDDLVDETARGAQQPPTETTTTPPRSRLQPTTSQTTANRTHHHDQAEEAAHRALSLLTETTVETAVCALRNRLRHLRLTVPRRELLYDPTRWGPCPRNLPVRFVPAKPIVTGPVRWLPDPIFTTQPPAP</sequence>
<dbReference type="AlphaFoldDB" id="A0A0D7CJY9"/>
<feature type="region of interest" description="Disordered" evidence="2">
    <location>
        <begin position="168"/>
        <end position="204"/>
    </location>
</feature>
<dbReference type="GO" id="GO:0020037">
    <property type="term" value="F:heme binding"/>
    <property type="evidence" value="ECO:0007669"/>
    <property type="project" value="InterPro"/>
</dbReference>
<accession>A0A0D7CJY9</accession>
<evidence type="ECO:0008006" key="5">
    <source>
        <dbReference type="Google" id="ProtNLM"/>
    </source>
</evidence>
<dbReference type="PANTHER" id="PTHR46696:SF1">
    <property type="entry name" value="CYTOCHROME P450 YJIB-RELATED"/>
    <property type="match status" value="1"/>
</dbReference>
<keyword evidence="4" id="KW-1185">Reference proteome</keyword>
<dbReference type="PATRIC" id="fig|1240678.4.peg.5290"/>
<protein>
    <recommendedName>
        <fullName evidence="5">Cytochrome P450</fullName>
    </recommendedName>
</protein>
<evidence type="ECO:0000313" key="4">
    <source>
        <dbReference type="Proteomes" id="UP000032458"/>
    </source>
</evidence>
<proteinExistence type="inferred from homology"/>
<dbReference type="InterPro" id="IPR036396">
    <property type="entry name" value="Cyt_P450_sf"/>
</dbReference>
<evidence type="ECO:0000256" key="2">
    <source>
        <dbReference type="SAM" id="MobiDB-lite"/>
    </source>
</evidence>
<name>A0A0D7CJY9_9ACTN</name>
<reference evidence="3 4" key="1">
    <citation type="submission" date="2014-09" db="EMBL/GenBank/DDBJ databases">
        <title>Draft genome sequence of Streptomyces natalensis ATCC 27448, producer of the antifungal pimaricin.</title>
        <authorList>
            <person name="Mendes M.V."/>
            <person name="Beites T."/>
            <person name="Pires S."/>
            <person name="Santos C.L."/>
            <person name="Moradas-Ferreira P."/>
        </authorList>
    </citation>
    <scope>NUCLEOTIDE SEQUENCE [LARGE SCALE GENOMIC DNA]</scope>
    <source>
        <strain evidence="3 4">ATCC 27448</strain>
    </source>
</reference>